<evidence type="ECO:0000256" key="2">
    <source>
        <dbReference type="PROSITE-ProRule" id="PRU00069"/>
    </source>
</evidence>
<feature type="non-terminal residue" evidence="4">
    <location>
        <position position="164"/>
    </location>
</feature>
<dbReference type="OrthoDB" id="10031689at2759"/>
<dbReference type="EMBL" id="LWCA01000510">
    <property type="protein sequence ID" value="OAF68128.1"/>
    <property type="molecule type" value="Genomic_DNA"/>
</dbReference>
<dbReference type="InterPro" id="IPR001158">
    <property type="entry name" value="DIX"/>
</dbReference>
<keyword evidence="1 2" id="KW-0879">Wnt signaling pathway</keyword>
<feature type="domain" description="DIX" evidence="3">
    <location>
        <begin position="5"/>
        <end position="87"/>
    </location>
</feature>
<dbReference type="InterPro" id="IPR029071">
    <property type="entry name" value="Ubiquitin-like_domsf"/>
</dbReference>
<keyword evidence="5" id="KW-1185">Reference proteome</keyword>
<evidence type="ECO:0000259" key="3">
    <source>
        <dbReference type="PROSITE" id="PS50841"/>
    </source>
</evidence>
<evidence type="ECO:0000313" key="4">
    <source>
        <dbReference type="EMBL" id="OAF68128.1"/>
    </source>
</evidence>
<dbReference type="Gene3D" id="2.40.240.130">
    <property type="match status" value="1"/>
</dbReference>
<dbReference type="PROSITE" id="PS50841">
    <property type="entry name" value="DIX"/>
    <property type="match status" value="1"/>
</dbReference>
<dbReference type="Pfam" id="PF00778">
    <property type="entry name" value="DIX"/>
    <property type="match status" value="1"/>
</dbReference>
<accession>A0A177B1I1</accession>
<dbReference type="AlphaFoldDB" id="A0A177B1I1"/>
<dbReference type="SMART" id="SM00021">
    <property type="entry name" value="DAX"/>
    <property type="match status" value="1"/>
</dbReference>
<reference evidence="4 5" key="1">
    <citation type="submission" date="2016-04" db="EMBL/GenBank/DDBJ databases">
        <title>The genome of Intoshia linei affirms orthonectids as highly simplified spiralians.</title>
        <authorList>
            <person name="Mikhailov K.V."/>
            <person name="Slusarev G.S."/>
            <person name="Nikitin M.A."/>
            <person name="Logacheva M.D."/>
            <person name="Penin A."/>
            <person name="Aleoshin V."/>
            <person name="Panchin Y.V."/>
        </authorList>
    </citation>
    <scope>NUCLEOTIDE SEQUENCE [LARGE SCALE GENOMIC DNA]</scope>
    <source>
        <strain evidence="4">Intl2013</strain>
        <tissue evidence="4">Whole animal</tissue>
    </source>
</reference>
<dbReference type="Proteomes" id="UP000078046">
    <property type="component" value="Unassembled WGS sequence"/>
</dbReference>
<gene>
    <name evidence="4" type="ORF">A3Q56_04132</name>
</gene>
<dbReference type="GO" id="GO:0016055">
    <property type="term" value="P:Wnt signaling pathway"/>
    <property type="evidence" value="ECO:0007669"/>
    <property type="project" value="UniProtKB-KW"/>
</dbReference>
<sequence>MNPGEEFTKLLFHLKNDDTPYMKKIYKNVNNITLFDVKTILELDDGNRFYFKSKDSDEGVVKEQICNNKDIVPNFDGRIICYVLLTKHNSIGASHDSINGVNCNHSCQSSCVNSCYDDITTESNFSKNINIPSSGQLGSCEISQLDKYNKNQIKKFKHKYPEDN</sequence>
<evidence type="ECO:0000313" key="5">
    <source>
        <dbReference type="Proteomes" id="UP000078046"/>
    </source>
</evidence>
<protein>
    <recommendedName>
        <fullName evidence="3">DIX domain-containing protein</fullName>
    </recommendedName>
</protein>
<dbReference type="InterPro" id="IPR038207">
    <property type="entry name" value="DIX_dom_sf"/>
</dbReference>
<evidence type="ECO:0000256" key="1">
    <source>
        <dbReference type="ARBA" id="ARBA00022687"/>
    </source>
</evidence>
<name>A0A177B1I1_9BILA</name>
<comment type="caution">
    <text evidence="4">The sequence shown here is derived from an EMBL/GenBank/DDBJ whole genome shotgun (WGS) entry which is preliminary data.</text>
</comment>
<proteinExistence type="predicted"/>
<organism evidence="4 5">
    <name type="scientific">Intoshia linei</name>
    <dbReference type="NCBI Taxonomy" id="1819745"/>
    <lineage>
        <taxon>Eukaryota</taxon>
        <taxon>Metazoa</taxon>
        <taxon>Spiralia</taxon>
        <taxon>Lophotrochozoa</taxon>
        <taxon>Mesozoa</taxon>
        <taxon>Orthonectida</taxon>
        <taxon>Rhopaluridae</taxon>
        <taxon>Intoshia</taxon>
    </lineage>
</organism>
<dbReference type="SUPFAM" id="SSF54236">
    <property type="entry name" value="Ubiquitin-like"/>
    <property type="match status" value="1"/>
</dbReference>